<protein>
    <submittedName>
        <fullName evidence="1">Uncharacterized protein</fullName>
    </submittedName>
</protein>
<evidence type="ECO:0000313" key="2">
    <source>
        <dbReference type="Proteomes" id="UP001107558"/>
    </source>
</evidence>
<dbReference type="Proteomes" id="UP001107558">
    <property type="component" value="Chromosome 4"/>
</dbReference>
<dbReference type="GO" id="GO:0007030">
    <property type="term" value="P:Golgi organization"/>
    <property type="evidence" value="ECO:0007669"/>
    <property type="project" value="TreeGrafter"/>
</dbReference>
<proteinExistence type="predicted"/>
<dbReference type="InterPro" id="IPR008551">
    <property type="entry name" value="TANGO2"/>
</dbReference>
<dbReference type="PANTHER" id="PTHR17985:SF8">
    <property type="entry name" value="TRANSPORT AND GOLGI ORGANIZATION PROTEIN 2 HOMOLOG"/>
    <property type="match status" value="1"/>
</dbReference>
<evidence type="ECO:0000313" key="1">
    <source>
        <dbReference type="EMBL" id="KAG5666430.1"/>
    </source>
</evidence>
<dbReference type="GO" id="GO:0009306">
    <property type="term" value="P:protein secretion"/>
    <property type="evidence" value="ECO:0007669"/>
    <property type="project" value="TreeGrafter"/>
</dbReference>
<name>A0A9J6B9Y5_POLVA</name>
<accession>A0A9J6B9Y5</accession>
<dbReference type="OrthoDB" id="191601at2759"/>
<dbReference type="GO" id="GO:0005794">
    <property type="term" value="C:Golgi apparatus"/>
    <property type="evidence" value="ECO:0007669"/>
    <property type="project" value="TreeGrafter"/>
</dbReference>
<gene>
    <name evidence="1" type="ORF">PVAND_014458</name>
</gene>
<dbReference type="AlphaFoldDB" id="A0A9J6B9Y5"/>
<dbReference type="Pfam" id="PF05742">
    <property type="entry name" value="TANGO2"/>
    <property type="match status" value="1"/>
</dbReference>
<sequence>MCITFLYTNPSDKSYRYKLVLINNRDEFYARITLKAELKESSKNLKTIHGTDIEAIEHGTWLGLSQKNDTIRIGNLLNVAGETKKHNVKGRGGLVIEYINNTNSTIEEYNEKLLNNHLEYNGFNFLSIEIKRKEMKIFNLCNVDQSFQKIPFGYFGISNSPINQPYQKATIGTQKFKELLQSHENSEKSIFIDSLLNFLKCEEKHLPCQELARRRPDDAHIFSSIHVKHTFAQYGTRNRSIVLVDHHHNVDFIEERMVNENPENPIWDRQVFKIAGRNPKVLEYLISKARILNILKAML</sequence>
<keyword evidence="2" id="KW-1185">Reference proteome</keyword>
<dbReference type="PANTHER" id="PTHR17985">
    <property type="entry name" value="SER/THR-RICH PROTEIN T10 IN DGCR REGION"/>
    <property type="match status" value="1"/>
</dbReference>
<reference evidence="1" key="1">
    <citation type="submission" date="2021-03" db="EMBL/GenBank/DDBJ databases">
        <title>Chromosome level genome of the anhydrobiotic midge Polypedilum vanderplanki.</title>
        <authorList>
            <person name="Yoshida Y."/>
            <person name="Kikawada T."/>
            <person name="Gusev O."/>
        </authorList>
    </citation>
    <scope>NUCLEOTIDE SEQUENCE</scope>
    <source>
        <strain evidence="1">NIAS01</strain>
        <tissue evidence="1">Whole body or cell culture</tissue>
    </source>
</reference>
<comment type="caution">
    <text evidence="1">The sequence shown here is derived from an EMBL/GenBank/DDBJ whole genome shotgun (WGS) entry which is preliminary data.</text>
</comment>
<organism evidence="1 2">
    <name type="scientific">Polypedilum vanderplanki</name>
    <name type="common">Sleeping chironomid midge</name>
    <dbReference type="NCBI Taxonomy" id="319348"/>
    <lineage>
        <taxon>Eukaryota</taxon>
        <taxon>Metazoa</taxon>
        <taxon>Ecdysozoa</taxon>
        <taxon>Arthropoda</taxon>
        <taxon>Hexapoda</taxon>
        <taxon>Insecta</taxon>
        <taxon>Pterygota</taxon>
        <taxon>Neoptera</taxon>
        <taxon>Endopterygota</taxon>
        <taxon>Diptera</taxon>
        <taxon>Nematocera</taxon>
        <taxon>Chironomoidea</taxon>
        <taxon>Chironomidae</taxon>
        <taxon>Chironominae</taxon>
        <taxon>Polypedilum</taxon>
        <taxon>Polypedilum</taxon>
    </lineage>
</organism>
<dbReference type="EMBL" id="JADBJN010000004">
    <property type="protein sequence ID" value="KAG5666430.1"/>
    <property type="molecule type" value="Genomic_DNA"/>
</dbReference>